<keyword evidence="3 7" id="KW-1003">Cell membrane</keyword>
<gene>
    <name evidence="7 8" type="primary">flhA</name>
    <name evidence="8" type="ORF">ACFQ0F_03465</name>
</gene>
<proteinExistence type="inferred from homology"/>
<feature type="transmembrane region" description="Helical" evidence="7">
    <location>
        <begin position="70"/>
        <end position="90"/>
    </location>
</feature>
<evidence type="ECO:0000256" key="5">
    <source>
        <dbReference type="ARBA" id="ARBA00022989"/>
    </source>
</evidence>
<comment type="caution">
    <text evidence="8">The sequence shown here is derived from an EMBL/GenBank/DDBJ whole genome shotgun (WGS) entry which is preliminary data.</text>
</comment>
<keyword evidence="8" id="KW-0969">Cilium</keyword>
<keyword evidence="6 7" id="KW-0472">Membrane</keyword>
<evidence type="ECO:0000313" key="8">
    <source>
        <dbReference type="EMBL" id="MFD0949455.1"/>
    </source>
</evidence>
<keyword evidence="7" id="KW-0813">Transport</keyword>
<keyword evidence="7" id="KW-0653">Protein transport</keyword>
<evidence type="ECO:0000256" key="3">
    <source>
        <dbReference type="ARBA" id="ARBA00022475"/>
    </source>
</evidence>
<dbReference type="Pfam" id="PF00771">
    <property type="entry name" value="FHIPEP"/>
    <property type="match status" value="1"/>
</dbReference>
<keyword evidence="7" id="KW-1006">Bacterial flagellum protein export</keyword>
<dbReference type="Proteomes" id="UP001597044">
    <property type="component" value="Unassembled WGS sequence"/>
</dbReference>
<dbReference type="PANTHER" id="PTHR30161">
    <property type="entry name" value="FLAGELLAR EXPORT PROTEIN, MEMBRANE FLHA SUBUNIT-RELATED"/>
    <property type="match status" value="1"/>
</dbReference>
<dbReference type="InterPro" id="IPR042196">
    <property type="entry name" value="FHIPEP_4"/>
</dbReference>
<protein>
    <recommendedName>
        <fullName evidence="7">Flagellar biosynthesis protein FlhA</fullName>
    </recommendedName>
</protein>
<dbReference type="Gene3D" id="1.10.8.540">
    <property type="entry name" value="FHIPEP family, domain 3"/>
    <property type="match status" value="1"/>
</dbReference>
<evidence type="ECO:0000256" key="1">
    <source>
        <dbReference type="ARBA" id="ARBA00004651"/>
    </source>
</evidence>
<accession>A0ABW3HG16</accession>
<dbReference type="InterPro" id="IPR001712">
    <property type="entry name" value="T3SS_FHIPEP"/>
</dbReference>
<feature type="transmembrane region" description="Helical" evidence="7">
    <location>
        <begin position="244"/>
        <end position="264"/>
    </location>
</feature>
<dbReference type="Gene3D" id="3.40.30.60">
    <property type="entry name" value="FHIPEP family, domain 1"/>
    <property type="match status" value="1"/>
</dbReference>
<dbReference type="NCBIfam" id="TIGR01398">
    <property type="entry name" value="FlhA"/>
    <property type="match status" value="1"/>
</dbReference>
<feature type="transmembrane region" description="Helical" evidence="7">
    <location>
        <begin position="12"/>
        <end position="33"/>
    </location>
</feature>
<keyword evidence="8" id="KW-0966">Cell projection</keyword>
<dbReference type="EMBL" id="JBHTIT010000001">
    <property type="protein sequence ID" value="MFD0949455.1"/>
    <property type="molecule type" value="Genomic_DNA"/>
</dbReference>
<keyword evidence="5 7" id="KW-1133">Transmembrane helix</keyword>
<dbReference type="PRINTS" id="PR00949">
    <property type="entry name" value="TYPE3IMAPROT"/>
</dbReference>
<organism evidence="8 9">
    <name type="scientific">Paraperlucidibaca wandonensis</name>
    <dbReference type="NCBI Taxonomy" id="1268273"/>
    <lineage>
        <taxon>Bacteria</taxon>
        <taxon>Pseudomonadati</taxon>
        <taxon>Pseudomonadota</taxon>
        <taxon>Gammaproteobacteria</taxon>
        <taxon>Moraxellales</taxon>
        <taxon>Moraxellaceae</taxon>
        <taxon>Paraperlucidibaca</taxon>
    </lineage>
</organism>
<evidence type="ECO:0000256" key="4">
    <source>
        <dbReference type="ARBA" id="ARBA00022692"/>
    </source>
</evidence>
<reference evidence="9" key="1">
    <citation type="journal article" date="2019" name="Int. J. Syst. Evol. Microbiol.">
        <title>The Global Catalogue of Microorganisms (GCM) 10K type strain sequencing project: providing services to taxonomists for standard genome sequencing and annotation.</title>
        <authorList>
            <consortium name="The Broad Institute Genomics Platform"/>
            <consortium name="The Broad Institute Genome Sequencing Center for Infectious Disease"/>
            <person name="Wu L."/>
            <person name="Ma J."/>
        </authorList>
    </citation>
    <scope>NUCLEOTIDE SEQUENCE [LARGE SCALE GENOMIC DNA]</scope>
    <source>
        <strain evidence="9">CCUG 63419</strain>
    </source>
</reference>
<sequence>MNLSETFQTLTRNGLGILLLILALLAMLVVPIPPILLDLFFTFNIALSLIIIFAVIYVKRPMDFNSFPTILLLATLMRLGLNVASTRVVLMDGHNGPGAAGHVIESFGAFVIGGDFAVGIVVFAILVIINFMVVTKGAGRVSEVTARFTLDSLPGKQMAIDADLNAGVLTQDQARQRREDVRTEADFYGSMDGASKFVRGDAIAGILILFINIIGGLAIGMLQHGLSFDQAANNYVLLAIGDGLVAQIPALLLSIGVAVIVTRISSSQDMSTQVVKQVLASPRVLYLAATVMGVIGIIPGMPNLVFLLLAATCAGGGWLMQKKALEPEVVEGGSMANAGAPGTVKPIEPTELQWEDVTNTDVIGLEVGYRLIPLVDRAQGGELIGRITGVRKKLSKELGFLVQSVHIRDNLDLAPGAYRITLLGDTVAQGEIIMGCELAINSGQVHGQIRGTATRDPAFGMEAVWIDPLLRDQAQTLGYTVVDNGTVMATHLSQIIKQHAHELLGHEEVQQLLDGLAKSDSKLVESLVPKQLPLSVVVRVLQNLLKEGVSIRSLRLIAESLAEQAPRTKNPDDLLEGVRMALGRMIVQEINGLETELPVMALDADLEQLLLNTLKGGNGGVGIEPSLAEKLQNGLADFTQSQELSGRPAVLLVSPAIRSWLSRFIRRSVPGLNVLSYNEVPDSKEVRLVSTMGHNGRVGLA</sequence>
<evidence type="ECO:0000256" key="2">
    <source>
        <dbReference type="ARBA" id="ARBA00008835"/>
    </source>
</evidence>
<dbReference type="Gene3D" id="3.40.50.12790">
    <property type="entry name" value="FHIPEP family, domain 4"/>
    <property type="match status" value="1"/>
</dbReference>
<dbReference type="PANTHER" id="PTHR30161:SF1">
    <property type="entry name" value="FLAGELLAR BIOSYNTHESIS PROTEIN FLHA-RELATED"/>
    <property type="match status" value="1"/>
</dbReference>
<dbReference type="InterPro" id="IPR006301">
    <property type="entry name" value="FlhA"/>
</dbReference>
<keyword evidence="4 7" id="KW-0812">Transmembrane</keyword>
<dbReference type="PIRSF" id="PIRSF005419">
    <property type="entry name" value="FlhA"/>
    <property type="match status" value="1"/>
</dbReference>
<comment type="similarity">
    <text evidence="2 7">Belongs to the FHIPEP (flagella/HR/invasion proteins export pore) family.</text>
</comment>
<feature type="transmembrane region" description="Helical" evidence="7">
    <location>
        <begin position="39"/>
        <end position="58"/>
    </location>
</feature>
<feature type="transmembrane region" description="Helical" evidence="7">
    <location>
        <begin position="202"/>
        <end position="224"/>
    </location>
</feature>
<comment type="function">
    <text evidence="7">Required for formation of the rod structure of the flagellar apparatus. Together with FliI and FliH, may constitute the export apparatus of flagellin.</text>
</comment>
<keyword evidence="9" id="KW-1185">Reference proteome</keyword>
<evidence type="ECO:0000256" key="6">
    <source>
        <dbReference type="ARBA" id="ARBA00023136"/>
    </source>
</evidence>
<feature type="transmembrane region" description="Helical" evidence="7">
    <location>
        <begin position="110"/>
        <end position="133"/>
    </location>
</feature>
<keyword evidence="7" id="KW-1005">Bacterial flagellum biogenesis</keyword>
<feature type="transmembrane region" description="Helical" evidence="7">
    <location>
        <begin position="284"/>
        <end position="311"/>
    </location>
</feature>
<name>A0ABW3HG16_9GAMM</name>
<keyword evidence="8" id="KW-0282">Flagellum</keyword>
<evidence type="ECO:0000256" key="7">
    <source>
        <dbReference type="RuleBase" id="RU364093"/>
    </source>
</evidence>
<comment type="subcellular location">
    <subcellularLocation>
        <location evidence="1 7">Cell membrane</location>
        <topology evidence="1 7">Multi-pass membrane protein</topology>
    </subcellularLocation>
</comment>
<dbReference type="InterPro" id="IPR042193">
    <property type="entry name" value="FHIPEP_3"/>
</dbReference>
<dbReference type="RefSeq" id="WP_379069195.1">
    <property type="nucleotide sequence ID" value="NZ_JBHTIT010000001.1"/>
</dbReference>
<evidence type="ECO:0000313" key="9">
    <source>
        <dbReference type="Proteomes" id="UP001597044"/>
    </source>
</evidence>
<dbReference type="InterPro" id="IPR042194">
    <property type="entry name" value="FHIPEP_1"/>
</dbReference>